<keyword evidence="2" id="KW-1003">Cell membrane</keyword>
<dbReference type="Proteomes" id="UP000323632">
    <property type="component" value="Unassembled WGS sequence"/>
</dbReference>
<accession>A0A5M6CNK6</accession>
<evidence type="ECO:0000313" key="7">
    <source>
        <dbReference type="EMBL" id="KAA5536657.1"/>
    </source>
</evidence>
<keyword evidence="8" id="KW-1185">Reference proteome</keyword>
<feature type="transmembrane region" description="Helical" evidence="6">
    <location>
        <begin position="377"/>
        <end position="397"/>
    </location>
</feature>
<evidence type="ECO:0000256" key="2">
    <source>
        <dbReference type="ARBA" id="ARBA00022475"/>
    </source>
</evidence>
<feature type="transmembrane region" description="Helical" evidence="6">
    <location>
        <begin position="57"/>
        <end position="82"/>
    </location>
</feature>
<dbReference type="GO" id="GO:0015920">
    <property type="term" value="P:lipopolysaccharide transport"/>
    <property type="evidence" value="ECO:0007669"/>
    <property type="project" value="TreeGrafter"/>
</dbReference>
<protein>
    <submittedName>
        <fullName evidence="7">YjgP/YjgQ family permease</fullName>
    </submittedName>
</protein>
<dbReference type="EMBL" id="VWSH01000001">
    <property type="protein sequence ID" value="KAA5536657.1"/>
    <property type="molecule type" value="Genomic_DNA"/>
</dbReference>
<gene>
    <name evidence="7" type="ORF">F0919_03015</name>
</gene>
<keyword evidence="3 6" id="KW-0812">Transmembrane</keyword>
<evidence type="ECO:0000256" key="1">
    <source>
        <dbReference type="ARBA" id="ARBA00004651"/>
    </source>
</evidence>
<feature type="transmembrane region" description="Helical" evidence="6">
    <location>
        <begin position="12"/>
        <end position="37"/>
    </location>
</feature>
<comment type="caution">
    <text evidence="7">The sequence shown here is derived from an EMBL/GenBank/DDBJ whole genome shotgun (WGS) entry which is preliminary data.</text>
</comment>
<name>A0A5M6CNK6_9BACT</name>
<feature type="transmembrane region" description="Helical" evidence="6">
    <location>
        <begin position="435"/>
        <end position="456"/>
    </location>
</feature>
<dbReference type="RefSeq" id="WP_150031233.1">
    <property type="nucleotide sequence ID" value="NZ_VWSH01000001.1"/>
</dbReference>
<dbReference type="InterPro" id="IPR005495">
    <property type="entry name" value="LptG/LptF_permease"/>
</dbReference>
<reference evidence="7 8" key="1">
    <citation type="submission" date="2019-09" db="EMBL/GenBank/DDBJ databases">
        <title>Genome sequence and assembly of Taibaiella sp.</title>
        <authorList>
            <person name="Chhetri G."/>
        </authorList>
    </citation>
    <scope>NUCLEOTIDE SEQUENCE [LARGE SCALE GENOMIC DNA]</scope>
    <source>
        <strain evidence="7 8">KVB11</strain>
    </source>
</reference>
<dbReference type="PANTHER" id="PTHR33529:SF6">
    <property type="entry name" value="YJGP_YJGQ FAMILY PERMEASE"/>
    <property type="match status" value="1"/>
</dbReference>
<evidence type="ECO:0000256" key="6">
    <source>
        <dbReference type="SAM" id="Phobius"/>
    </source>
</evidence>
<organism evidence="7 8">
    <name type="scientific">Taibaiella lutea</name>
    <dbReference type="NCBI Taxonomy" id="2608001"/>
    <lineage>
        <taxon>Bacteria</taxon>
        <taxon>Pseudomonadati</taxon>
        <taxon>Bacteroidota</taxon>
        <taxon>Chitinophagia</taxon>
        <taxon>Chitinophagales</taxon>
        <taxon>Chitinophagaceae</taxon>
        <taxon>Taibaiella</taxon>
    </lineage>
</organism>
<keyword evidence="5 6" id="KW-0472">Membrane</keyword>
<dbReference type="PANTHER" id="PTHR33529">
    <property type="entry name" value="SLR0882 PROTEIN-RELATED"/>
    <property type="match status" value="1"/>
</dbReference>
<feature type="transmembrane region" description="Helical" evidence="6">
    <location>
        <begin position="103"/>
        <end position="121"/>
    </location>
</feature>
<feature type="transmembrane region" description="Helical" evidence="6">
    <location>
        <begin position="404"/>
        <end position="423"/>
    </location>
</feature>
<evidence type="ECO:0000256" key="3">
    <source>
        <dbReference type="ARBA" id="ARBA00022692"/>
    </source>
</evidence>
<keyword evidence="4 6" id="KW-1133">Transmembrane helix</keyword>
<evidence type="ECO:0000256" key="5">
    <source>
        <dbReference type="ARBA" id="ARBA00023136"/>
    </source>
</evidence>
<evidence type="ECO:0000313" key="8">
    <source>
        <dbReference type="Proteomes" id="UP000323632"/>
    </source>
</evidence>
<sequence length="490" mass="56555">MNIRLKKLDLLILRSFMGPFIVTFFIVLFTFTMQFFWLYMDELIGKGFGIFVTIKLMVYMSTTLVPIALPLGILLAAIMTFGGLGENFELVAIKSSGISLYRFMRPLTIFIAIISLSAFFFNNYVIPVTNLKAYSLLYDMRNQKPAMNIREGVFYNEIDNFSIRVGKKGKDGQTIKDIVIYDHSSGRGNDKIVLAKDGKMYPSKDKRSLIFELNDGWRYEEDNTEQKHAQTRMYFGKWYKVFDLSKFTFTRTKEDLFKGNNEMMNVGQLNRNIDSFTQRNQKSHEDIARYLTPYFSIFQKMPKDSLLAKRLTADKGKVYNYKKSFFSNVPDSMKSKMALTIENNVRNMERLVNIVAVESKIRDTSMNQFQIAWHKKFTLSFACMLLFLIGAPLGAIIRKGGLGMPVVIAIGFFIIYFIISSTGEKLAQQAAVAPWYGMWLATAILLPIAFVIMAAARNDSNIFNKEWYIRMWSFISKLFKKDKTEMINNK</sequence>
<dbReference type="GO" id="GO:0043190">
    <property type="term" value="C:ATP-binding cassette (ABC) transporter complex"/>
    <property type="evidence" value="ECO:0007669"/>
    <property type="project" value="TreeGrafter"/>
</dbReference>
<dbReference type="Pfam" id="PF03739">
    <property type="entry name" value="LptF_LptG"/>
    <property type="match status" value="1"/>
</dbReference>
<comment type="subcellular location">
    <subcellularLocation>
        <location evidence="1">Cell membrane</location>
        <topology evidence="1">Multi-pass membrane protein</topology>
    </subcellularLocation>
</comment>
<proteinExistence type="predicted"/>
<dbReference type="AlphaFoldDB" id="A0A5M6CNK6"/>
<evidence type="ECO:0000256" key="4">
    <source>
        <dbReference type="ARBA" id="ARBA00022989"/>
    </source>
</evidence>